<dbReference type="Proteomes" id="UP000293483">
    <property type="component" value="Unassembled WGS sequence"/>
</dbReference>
<accession>A0A4Q7ANA7</accession>
<dbReference type="AlphaFoldDB" id="A0A4Q7ANA7"/>
<dbReference type="EMBL" id="SGSU01000022">
    <property type="protein sequence ID" value="RZG64566.1"/>
    <property type="molecule type" value="Genomic_DNA"/>
</dbReference>
<evidence type="ECO:0000313" key="2">
    <source>
        <dbReference type="Proteomes" id="UP000293483"/>
    </source>
</evidence>
<comment type="caution">
    <text evidence="1">The sequence shown here is derived from an EMBL/GenBank/DDBJ whole genome shotgun (WGS) entry which is preliminary data.</text>
</comment>
<proteinExistence type="predicted"/>
<organism evidence="1 2">
    <name type="scientific">Acinetobacter bouvetii</name>
    <dbReference type="NCBI Taxonomy" id="202951"/>
    <lineage>
        <taxon>Bacteria</taxon>
        <taxon>Pseudomonadati</taxon>
        <taxon>Pseudomonadota</taxon>
        <taxon>Gammaproteobacteria</taxon>
        <taxon>Moraxellales</taxon>
        <taxon>Moraxellaceae</taxon>
        <taxon>Acinetobacter</taxon>
    </lineage>
</organism>
<name>A0A4Q7ANA7_9GAMM</name>
<sequence>MWLKQNRLLKVLEHLHSIMHSDRISLIQMKAGLAVNQRLAIAKQANGFIMIGAQIFLRHAAKEKNIHYVNKKYRDCFQMQSDMIVEQKAEIDCKYNKALN</sequence>
<dbReference type="RefSeq" id="WP_130148128.1">
    <property type="nucleotide sequence ID" value="NZ_SGSU01000022.1"/>
</dbReference>
<evidence type="ECO:0000313" key="1">
    <source>
        <dbReference type="EMBL" id="RZG64566.1"/>
    </source>
</evidence>
<protein>
    <submittedName>
        <fullName evidence="1">Uncharacterized protein</fullName>
    </submittedName>
</protein>
<gene>
    <name evidence="1" type="ORF">EXE25_16420</name>
</gene>
<reference evidence="1 2" key="1">
    <citation type="submission" date="2019-02" db="EMBL/GenBank/DDBJ databases">
        <title>The Batch Genome Submission of Acinetobacter spp. strains.</title>
        <authorList>
            <person name="Qin J."/>
            <person name="Hu Y."/>
            <person name="Ye H."/>
            <person name="Wei L."/>
            <person name="Feng Y."/>
            <person name="Zong Z."/>
        </authorList>
    </citation>
    <scope>NUCLEOTIDE SEQUENCE [LARGE SCALE GENOMIC DNA]</scope>
    <source>
        <strain evidence="1 2">WCHABo060081</strain>
    </source>
</reference>